<name>A0A7R9MJ97_9ACAR</name>
<dbReference type="PROSITE" id="PS50092">
    <property type="entry name" value="TSP1"/>
    <property type="match status" value="2"/>
</dbReference>
<dbReference type="GO" id="GO:0005576">
    <property type="term" value="C:extracellular region"/>
    <property type="evidence" value="ECO:0007669"/>
    <property type="project" value="UniProtKB-SubCell"/>
</dbReference>
<dbReference type="EMBL" id="OC937878">
    <property type="protein sequence ID" value="CAD7661272.1"/>
    <property type="molecule type" value="Genomic_DNA"/>
</dbReference>
<dbReference type="Pfam" id="PF08686">
    <property type="entry name" value="PLAC"/>
    <property type="match status" value="1"/>
</dbReference>
<dbReference type="PANTHER" id="PTHR13723">
    <property type="entry name" value="ADAMTS A DISINTEGRIN AND METALLOPROTEASE WITH THROMBOSPONDIN MOTIFS PROTEASE"/>
    <property type="match status" value="1"/>
</dbReference>
<comment type="subcellular location">
    <subcellularLocation>
        <location evidence="1">Secreted</location>
    </subcellularLocation>
</comment>
<evidence type="ECO:0000256" key="1">
    <source>
        <dbReference type="ARBA" id="ARBA00004613"/>
    </source>
</evidence>
<accession>A0A7R9MJ97</accession>
<dbReference type="PANTHER" id="PTHR13723:SF281">
    <property type="entry name" value="PAPILIN"/>
    <property type="match status" value="1"/>
</dbReference>
<dbReference type="Pfam" id="PF19030">
    <property type="entry name" value="TSP1_ADAMTS"/>
    <property type="match status" value="3"/>
</dbReference>
<gene>
    <name evidence="7" type="ORF">ONB1V03_LOCUS17833</name>
</gene>
<proteinExistence type="predicted"/>
<dbReference type="AlphaFoldDB" id="A0A7R9MJ97"/>
<evidence type="ECO:0000256" key="4">
    <source>
        <dbReference type="ARBA" id="ARBA00022737"/>
    </source>
</evidence>
<dbReference type="SMART" id="SM00209">
    <property type="entry name" value="TSP1"/>
    <property type="match status" value="3"/>
</dbReference>
<evidence type="ECO:0000256" key="3">
    <source>
        <dbReference type="ARBA" id="ARBA00022729"/>
    </source>
</evidence>
<organism evidence="7">
    <name type="scientific">Oppiella nova</name>
    <dbReference type="NCBI Taxonomy" id="334625"/>
    <lineage>
        <taxon>Eukaryota</taxon>
        <taxon>Metazoa</taxon>
        <taxon>Ecdysozoa</taxon>
        <taxon>Arthropoda</taxon>
        <taxon>Chelicerata</taxon>
        <taxon>Arachnida</taxon>
        <taxon>Acari</taxon>
        <taxon>Acariformes</taxon>
        <taxon>Sarcoptiformes</taxon>
        <taxon>Oribatida</taxon>
        <taxon>Brachypylina</taxon>
        <taxon>Oppioidea</taxon>
        <taxon>Oppiidae</taxon>
        <taxon>Oppiella</taxon>
    </lineage>
</organism>
<keyword evidence="4" id="KW-0677">Repeat</keyword>
<evidence type="ECO:0000313" key="8">
    <source>
        <dbReference type="Proteomes" id="UP000728032"/>
    </source>
</evidence>
<dbReference type="OrthoDB" id="5948003at2759"/>
<feature type="compositionally biased region" description="Basic and acidic residues" evidence="5">
    <location>
        <begin position="1"/>
        <end position="14"/>
    </location>
</feature>
<keyword evidence="2" id="KW-0964">Secreted</keyword>
<reference evidence="7" key="1">
    <citation type="submission" date="2020-11" db="EMBL/GenBank/DDBJ databases">
        <authorList>
            <person name="Tran Van P."/>
        </authorList>
    </citation>
    <scope>NUCLEOTIDE SEQUENCE</scope>
</reference>
<dbReference type="InterPro" id="IPR036383">
    <property type="entry name" value="TSP1_rpt_sf"/>
</dbReference>
<evidence type="ECO:0000256" key="5">
    <source>
        <dbReference type="SAM" id="MobiDB-lite"/>
    </source>
</evidence>
<dbReference type="GO" id="GO:0030198">
    <property type="term" value="P:extracellular matrix organization"/>
    <property type="evidence" value="ECO:0007669"/>
    <property type="project" value="TreeGrafter"/>
</dbReference>
<evidence type="ECO:0000313" key="7">
    <source>
        <dbReference type="EMBL" id="CAD7661272.1"/>
    </source>
</evidence>
<dbReference type="InterPro" id="IPR010909">
    <property type="entry name" value="PLAC"/>
</dbReference>
<dbReference type="PROSITE" id="PS50900">
    <property type="entry name" value="PLAC"/>
    <property type="match status" value="1"/>
</dbReference>
<dbReference type="Proteomes" id="UP000728032">
    <property type="component" value="Unassembled WGS sequence"/>
</dbReference>
<feature type="domain" description="PLAC" evidence="6">
    <location>
        <begin position="363"/>
        <end position="400"/>
    </location>
</feature>
<dbReference type="GO" id="GO:0004222">
    <property type="term" value="F:metalloendopeptidase activity"/>
    <property type="evidence" value="ECO:0007669"/>
    <property type="project" value="TreeGrafter"/>
</dbReference>
<feature type="region of interest" description="Disordered" evidence="5">
    <location>
        <begin position="1"/>
        <end position="50"/>
    </location>
</feature>
<evidence type="ECO:0000259" key="6">
    <source>
        <dbReference type="PROSITE" id="PS50900"/>
    </source>
</evidence>
<feature type="compositionally biased region" description="Basic and acidic residues" evidence="5">
    <location>
        <begin position="27"/>
        <end position="40"/>
    </location>
</feature>
<dbReference type="GO" id="GO:0031012">
    <property type="term" value="C:extracellular matrix"/>
    <property type="evidence" value="ECO:0007669"/>
    <property type="project" value="TreeGrafter"/>
</dbReference>
<dbReference type="SUPFAM" id="SSF82895">
    <property type="entry name" value="TSP-1 type 1 repeat"/>
    <property type="match status" value="3"/>
</dbReference>
<dbReference type="InterPro" id="IPR000884">
    <property type="entry name" value="TSP1_rpt"/>
</dbReference>
<dbReference type="InterPro" id="IPR050439">
    <property type="entry name" value="ADAMTS_ADAMTS-like"/>
</dbReference>
<keyword evidence="3" id="KW-0732">Signal</keyword>
<keyword evidence="8" id="KW-1185">Reference proteome</keyword>
<sequence>MSTSDEDRTVERHNFGPNNYDFGKVVKNSEERSDRSHDISKMGSNGFMNKKQILMRSKPKRAFNLQKDSVLNEESYSAESPVISGDRRMDTFEVNYGNENKEVSDHVINKYEDNSEENYRSQPIKDESLIRLETVLEDLRKLTKSQSISSDAFSNNRHNKSENNYNLLINALVSRNGKPEHLKFDWLTTDWSICDQPCNGTEYQVRDIQCLVIYENISKTIDNMFCTDAGLIAPKTIRSCRQSDCPFWQTSQWSDCNQCIDLRTGMQYREVSCSLNNGTILDHNECQSQDKPITQKQCINDLCEATWVTGQWTHCTAKCNEEGYQWRTIECVWFNSGQSAGNACNDKTKPDVVKSCSNDSCNPSNECVDTSKHCHLAKSLNMCRIAHYKHQCCQSCQSYP</sequence>
<protein>
    <recommendedName>
        <fullName evidence="6">PLAC domain-containing protein</fullName>
    </recommendedName>
</protein>
<evidence type="ECO:0000256" key="2">
    <source>
        <dbReference type="ARBA" id="ARBA00022525"/>
    </source>
</evidence>
<dbReference type="EMBL" id="CAJPVJ010023053">
    <property type="protein sequence ID" value="CAG2178408.1"/>
    <property type="molecule type" value="Genomic_DNA"/>
</dbReference>
<dbReference type="GO" id="GO:0006508">
    <property type="term" value="P:proteolysis"/>
    <property type="evidence" value="ECO:0007669"/>
    <property type="project" value="TreeGrafter"/>
</dbReference>